<evidence type="ECO:0000259" key="16">
    <source>
        <dbReference type="PROSITE" id="PS50227"/>
    </source>
</evidence>
<evidence type="ECO:0000256" key="12">
    <source>
        <dbReference type="ARBA" id="ARBA00023180"/>
    </source>
</evidence>
<evidence type="ECO:0000256" key="2">
    <source>
        <dbReference type="ARBA" id="ARBA00005314"/>
    </source>
</evidence>
<dbReference type="GO" id="GO:0051424">
    <property type="term" value="F:corticotropin-releasing hormone binding"/>
    <property type="evidence" value="ECO:0007669"/>
    <property type="project" value="TreeGrafter"/>
</dbReference>
<dbReference type="GO" id="GO:0015056">
    <property type="term" value="F:corticotrophin-releasing factor receptor activity"/>
    <property type="evidence" value="ECO:0007669"/>
    <property type="project" value="TreeGrafter"/>
</dbReference>
<feature type="transmembrane region" description="Helical" evidence="14">
    <location>
        <begin position="129"/>
        <end position="154"/>
    </location>
</feature>
<keyword evidence="4" id="KW-1003">Cell membrane</keyword>
<dbReference type="PANTHER" id="PTHR45620:SF2">
    <property type="entry name" value="CORTICOTROPIN-RELEASING FACTOR RECEPTOR 1"/>
    <property type="match status" value="1"/>
</dbReference>
<dbReference type="InterPro" id="IPR000832">
    <property type="entry name" value="GPCR_2_secretin-like"/>
</dbReference>
<dbReference type="PROSITE" id="PS00650">
    <property type="entry name" value="G_PROTEIN_RECEP_F2_2"/>
    <property type="match status" value="1"/>
</dbReference>
<evidence type="ECO:0000313" key="18">
    <source>
        <dbReference type="Ensembl" id="ENSCCRP00020110008.1"/>
    </source>
</evidence>
<comment type="similarity">
    <text evidence="2">Belongs to the G-protein coupled receptor 2 family.</text>
</comment>
<dbReference type="PRINTS" id="PR01279">
    <property type="entry name" value="CRFRECEPTOR"/>
</dbReference>
<evidence type="ECO:0000256" key="7">
    <source>
        <dbReference type="ARBA" id="ARBA00022989"/>
    </source>
</evidence>
<dbReference type="Proteomes" id="UP000694427">
    <property type="component" value="Unplaced"/>
</dbReference>
<keyword evidence="8" id="KW-0297">G-protein coupled receptor</keyword>
<dbReference type="Pfam" id="PF02793">
    <property type="entry name" value="HRM"/>
    <property type="match status" value="1"/>
</dbReference>
<feature type="chain" id="PRO_5044678379" description="Corticotropin-releasing factor receptor 1" evidence="15">
    <location>
        <begin position="22"/>
        <end position="405"/>
    </location>
</feature>
<keyword evidence="11" id="KW-0675">Receptor</keyword>
<sequence>KKKIIYPVLTIWITLISRATSDLTCEALLLLSLNPTAHTLILWNQTSSPTNSTGLFCNTSIDGIGTCWPRSSAGEVVSRPCPETFLGVRYNTTNNVYRECLANGTWAKKGNYSQCQEILNEEKKSKLHYHIAVIINYLGHCISLGALLIAFILFMRLRSIRCLRNIIHWNLITAFILRNATWFVVQLTMNPEVHESNVIWCRLVTAAYNYFHVTNFFWMFGEGCYLHTAIVLTYSTDKLRKWMFICIGWCIPFPIIVAWAIGKLYYDNEKYINFIFLFNIVRILMTKLRASTTSETIQYRKAVKATLVLLPLLGITYMLFFVNPGEDEISQIVFIYFNSFLESFQGFFVSVFYCFLNSEVRSAVRKRWHRWQDKHSIRARVARAMSIPTSPTRVSFHSIKQSSAI</sequence>
<evidence type="ECO:0000256" key="15">
    <source>
        <dbReference type="SAM" id="SignalP"/>
    </source>
</evidence>
<dbReference type="GO" id="GO:0007189">
    <property type="term" value="P:adenylate cyclase-activating G protein-coupled receptor signaling pathway"/>
    <property type="evidence" value="ECO:0007669"/>
    <property type="project" value="TreeGrafter"/>
</dbReference>
<evidence type="ECO:0000256" key="9">
    <source>
        <dbReference type="ARBA" id="ARBA00023136"/>
    </source>
</evidence>
<feature type="transmembrane region" description="Helical" evidence="14">
    <location>
        <begin position="334"/>
        <end position="356"/>
    </location>
</feature>
<dbReference type="PROSITE" id="PS50227">
    <property type="entry name" value="G_PROTEIN_RECEP_F2_3"/>
    <property type="match status" value="1"/>
</dbReference>
<feature type="transmembrane region" description="Helical" evidence="14">
    <location>
        <begin position="166"/>
        <end position="185"/>
    </location>
</feature>
<organism evidence="18 20">
    <name type="scientific">Cyprinus carpio</name>
    <name type="common">Common carp</name>
    <dbReference type="NCBI Taxonomy" id="7962"/>
    <lineage>
        <taxon>Eukaryota</taxon>
        <taxon>Metazoa</taxon>
        <taxon>Chordata</taxon>
        <taxon>Craniata</taxon>
        <taxon>Vertebrata</taxon>
        <taxon>Euteleostomi</taxon>
        <taxon>Actinopterygii</taxon>
        <taxon>Neopterygii</taxon>
        <taxon>Teleostei</taxon>
        <taxon>Ostariophysi</taxon>
        <taxon>Cypriniformes</taxon>
        <taxon>Cyprinidae</taxon>
        <taxon>Cyprininae</taxon>
        <taxon>Cyprinus</taxon>
    </lineage>
</organism>
<dbReference type="PROSITE" id="PS00649">
    <property type="entry name" value="G_PROTEIN_RECEP_F2_1"/>
    <property type="match status" value="1"/>
</dbReference>
<dbReference type="AlphaFoldDB" id="A0A8C2KJ28"/>
<dbReference type="GO" id="GO:0005886">
    <property type="term" value="C:plasma membrane"/>
    <property type="evidence" value="ECO:0007669"/>
    <property type="project" value="UniProtKB-SubCell"/>
</dbReference>
<dbReference type="Gene3D" id="4.10.1240.10">
    <property type="entry name" value="GPCR, family 2, extracellular hormone receptor domain"/>
    <property type="match status" value="1"/>
</dbReference>
<evidence type="ECO:0000313" key="19">
    <source>
        <dbReference type="Proteomes" id="UP000694427"/>
    </source>
</evidence>
<dbReference type="PRINTS" id="PR00249">
    <property type="entry name" value="GPCRSECRETIN"/>
</dbReference>
<dbReference type="PRINTS" id="PR01280">
    <property type="entry name" value="CRFRECEPTOR1"/>
</dbReference>
<reference evidence="18" key="1">
    <citation type="submission" date="2025-05" db="UniProtKB">
        <authorList>
            <consortium name="Ensembl"/>
        </authorList>
    </citation>
    <scope>IDENTIFICATION</scope>
</reference>
<feature type="signal peptide" evidence="15">
    <location>
        <begin position="1"/>
        <end position="21"/>
    </location>
</feature>
<dbReference type="InterPro" id="IPR017981">
    <property type="entry name" value="GPCR_2-like_7TM"/>
</dbReference>
<dbReference type="InterPro" id="IPR003051">
    <property type="entry name" value="GPCR_2_CRF_rcpt"/>
</dbReference>
<dbReference type="InterPro" id="IPR017983">
    <property type="entry name" value="GPCR_2_secretin-like_CS"/>
</dbReference>
<dbReference type="PROSITE" id="PS50261">
    <property type="entry name" value="G_PROTEIN_RECEP_F2_4"/>
    <property type="match status" value="1"/>
</dbReference>
<accession>A0A8C2KJ28</accession>
<evidence type="ECO:0000259" key="17">
    <source>
        <dbReference type="PROSITE" id="PS50261"/>
    </source>
</evidence>
<evidence type="ECO:0000256" key="4">
    <source>
        <dbReference type="ARBA" id="ARBA00022475"/>
    </source>
</evidence>
<evidence type="ECO:0000313" key="20">
    <source>
        <dbReference type="Proteomes" id="UP000694701"/>
    </source>
</evidence>
<dbReference type="GO" id="GO:0008528">
    <property type="term" value="F:G protein-coupled peptide receptor activity"/>
    <property type="evidence" value="ECO:0007669"/>
    <property type="project" value="TreeGrafter"/>
</dbReference>
<protein>
    <recommendedName>
        <fullName evidence="3">Corticotropin-releasing factor receptor 1</fullName>
    </recommendedName>
</protein>
<dbReference type="SUPFAM" id="SSF81321">
    <property type="entry name" value="Family A G protein-coupled receptor-like"/>
    <property type="match status" value="1"/>
</dbReference>
<evidence type="ECO:0000256" key="5">
    <source>
        <dbReference type="ARBA" id="ARBA00022692"/>
    </source>
</evidence>
<feature type="domain" description="G-protein coupled receptors family 2 profile 1" evidence="16">
    <location>
        <begin position="24"/>
        <end position="119"/>
    </location>
</feature>
<evidence type="ECO:0000256" key="14">
    <source>
        <dbReference type="SAM" id="Phobius"/>
    </source>
</evidence>
<feature type="transmembrane region" description="Helical" evidence="14">
    <location>
        <begin position="242"/>
        <end position="265"/>
    </location>
</feature>
<dbReference type="InterPro" id="IPR050332">
    <property type="entry name" value="GPCR_2"/>
</dbReference>
<dbReference type="SUPFAM" id="SSF111418">
    <property type="entry name" value="Hormone receptor domain"/>
    <property type="match status" value="1"/>
</dbReference>
<name>A0A8C2KJ28_CYPCA</name>
<dbReference type="CDD" id="cd15445">
    <property type="entry name" value="7tmB1_CRF-R1"/>
    <property type="match status" value="1"/>
</dbReference>
<dbReference type="Proteomes" id="UP000694701">
    <property type="component" value="Unplaced"/>
</dbReference>
<keyword evidence="12" id="KW-0325">Glycoprotein</keyword>
<feature type="transmembrane region" description="Helical" evidence="14">
    <location>
        <begin position="302"/>
        <end position="322"/>
    </location>
</feature>
<dbReference type="Ensembl" id="ENSCCRT00020120154.1">
    <property type="protein sequence ID" value="ENSCCRP00020110008.1"/>
    <property type="gene ID" value="ENSCCRG00020050033.1"/>
</dbReference>
<dbReference type="PANTHER" id="PTHR45620">
    <property type="entry name" value="PDF RECEPTOR-LIKE PROTEIN-RELATED"/>
    <property type="match status" value="1"/>
</dbReference>
<keyword evidence="13" id="KW-0807">Transducer</keyword>
<evidence type="ECO:0000256" key="6">
    <source>
        <dbReference type="ARBA" id="ARBA00022729"/>
    </source>
</evidence>
<dbReference type="GO" id="GO:0043404">
    <property type="term" value="F:corticotropin-releasing hormone receptor activity"/>
    <property type="evidence" value="ECO:0007669"/>
    <property type="project" value="TreeGrafter"/>
</dbReference>
<evidence type="ECO:0000256" key="11">
    <source>
        <dbReference type="ARBA" id="ARBA00023170"/>
    </source>
</evidence>
<keyword evidence="19" id="KW-1185">Reference proteome</keyword>
<dbReference type="InterPro" id="IPR001879">
    <property type="entry name" value="GPCR_2_extracellular_dom"/>
</dbReference>
<dbReference type="InterPro" id="IPR036445">
    <property type="entry name" value="GPCR_2_extracell_dom_sf"/>
</dbReference>
<feature type="domain" description="G-protein coupled receptors family 2 profile 2" evidence="17">
    <location>
        <begin position="132"/>
        <end position="357"/>
    </location>
</feature>
<keyword evidence="6 15" id="KW-0732">Signal</keyword>
<feature type="transmembrane region" description="Helical" evidence="14">
    <location>
        <begin position="271"/>
        <end position="290"/>
    </location>
</feature>
<keyword evidence="9 14" id="KW-0472">Membrane</keyword>
<evidence type="ECO:0000256" key="8">
    <source>
        <dbReference type="ARBA" id="ARBA00023040"/>
    </source>
</evidence>
<evidence type="ECO:0000256" key="13">
    <source>
        <dbReference type="ARBA" id="ARBA00023224"/>
    </source>
</evidence>
<proteinExistence type="inferred from homology"/>
<dbReference type="Ensembl" id="ENSCCRT00010056559.1">
    <property type="protein sequence ID" value="ENSCCRP00010051588.1"/>
    <property type="gene ID" value="ENSCCRG00010021862.1"/>
</dbReference>
<dbReference type="SMART" id="SM00008">
    <property type="entry name" value="HormR"/>
    <property type="match status" value="1"/>
</dbReference>
<evidence type="ECO:0000256" key="10">
    <source>
        <dbReference type="ARBA" id="ARBA00023157"/>
    </source>
</evidence>
<keyword evidence="10" id="KW-1015">Disulfide bond</keyword>
<dbReference type="GO" id="GO:0007166">
    <property type="term" value="P:cell surface receptor signaling pathway"/>
    <property type="evidence" value="ECO:0007669"/>
    <property type="project" value="InterPro"/>
</dbReference>
<evidence type="ECO:0000256" key="1">
    <source>
        <dbReference type="ARBA" id="ARBA00004651"/>
    </source>
</evidence>
<dbReference type="GO" id="GO:0043005">
    <property type="term" value="C:neuron projection"/>
    <property type="evidence" value="ECO:0007669"/>
    <property type="project" value="TreeGrafter"/>
</dbReference>
<dbReference type="Pfam" id="PF00002">
    <property type="entry name" value="7tm_2"/>
    <property type="match status" value="2"/>
</dbReference>
<evidence type="ECO:0000256" key="3">
    <source>
        <dbReference type="ARBA" id="ARBA00021828"/>
    </source>
</evidence>
<keyword evidence="7 14" id="KW-1133">Transmembrane helix</keyword>
<dbReference type="Gene3D" id="1.20.1070.10">
    <property type="entry name" value="Rhodopsin 7-helix transmembrane proteins"/>
    <property type="match status" value="2"/>
</dbReference>
<keyword evidence="5 14" id="KW-0812">Transmembrane</keyword>
<dbReference type="InterPro" id="IPR003052">
    <property type="entry name" value="GPCR_2_CRF1_rcpt"/>
</dbReference>
<comment type="subcellular location">
    <subcellularLocation>
        <location evidence="1">Cell membrane</location>
        <topology evidence="1">Multi-pass membrane protein</topology>
    </subcellularLocation>
</comment>